<proteinExistence type="predicted"/>
<feature type="region of interest" description="Disordered" evidence="2">
    <location>
        <begin position="165"/>
        <end position="186"/>
    </location>
</feature>
<dbReference type="RefSeq" id="XP_019092802.1">
    <property type="nucleotide sequence ID" value="XM_019237257.1"/>
</dbReference>
<gene>
    <name evidence="5" type="primary">LOC104748937</name>
</gene>
<dbReference type="InterPro" id="IPR001878">
    <property type="entry name" value="Znf_CCHC"/>
</dbReference>
<dbReference type="Proteomes" id="UP000694864">
    <property type="component" value="Chromosome 15"/>
</dbReference>
<evidence type="ECO:0000256" key="2">
    <source>
        <dbReference type="SAM" id="MobiDB-lite"/>
    </source>
</evidence>
<dbReference type="PROSITE" id="PS50158">
    <property type="entry name" value="ZF_CCHC"/>
    <property type="match status" value="1"/>
</dbReference>
<keyword evidence="1" id="KW-0863">Zinc-finger</keyword>
<evidence type="ECO:0000313" key="4">
    <source>
        <dbReference type="Proteomes" id="UP000694864"/>
    </source>
</evidence>
<dbReference type="InterPro" id="IPR036875">
    <property type="entry name" value="Znf_CCHC_sf"/>
</dbReference>
<reference evidence="4" key="1">
    <citation type="journal article" date="2014" name="Nat. Commun.">
        <title>The emerging biofuel crop Camelina sativa retains a highly undifferentiated hexaploid genome structure.</title>
        <authorList>
            <person name="Kagale S."/>
            <person name="Koh C."/>
            <person name="Nixon J."/>
            <person name="Bollina V."/>
            <person name="Clarke W.E."/>
            <person name="Tuteja R."/>
            <person name="Spillane C."/>
            <person name="Robinson S.J."/>
            <person name="Links M.G."/>
            <person name="Clarke C."/>
            <person name="Higgins E.E."/>
            <person name="Huebert T."/>
            <person name="Sharpe A.G."/>
            <person name="Parkin I.A."/>
        </authorList>
    </citation>
    <scope>NUCLEOTIDE SEQUENCE [LARGE SCALE GENOMIC DNA]</scope>
    <source>
        <strain evidence="4">cv. DH55</strain>
    </source>
</reference>
<organism evidence="4 5">
    <name type="scientific">Camelina sativa</name>
    <name type="common">False flax</name>
    <name type="synonym">Myagrum sativum</name>
    <dbReference type="NCBI Taxonomy" id="90675"/>
    <lineage>
        <taxon>Eukaryota</taxon>
        <taxon>Viridiplantae</taxon>
        <taxon>Streptophyta</taxon>
        <taxon>Embryophyta</taxon>
        <taxon>Tracheophyta</taxon>
        <taxon>Spermatophyta</taxon>
        <taxon>Magnoliopsida</taxon>
        <taxon>eudicotyledons</taxon>
        <taxon>Gunneridae</taxon>
        <taxon>Pentapetalae</taxon>
        <taxon>rosids</taxon>
        <taxon>malvids</taxon>
        <taxon>Brassicales</taxon>
        <taxon>Brassicaceae</taxon>
        <taxon>Camelineae</taxon>
        <taxon>Camelina</taxon>
    </lineage>
</organism>
<evidence type="ECO:0000313" key="5">
    <source>
        <dbReference type="RefSeq" id="XP_019092802.1"/>
    </source>
</evidence>
<reference evidence="5" key="2">
    <citation type="submission" date="2025-08" db="UniProtKB">
        <authorList>
            <consortium name="RefSeq"/>
        </authorList>
    </citation>
    <scope>IDENTIFICATION</scope>
    <source>
        <tissue evidence="5">Leaf</tissue>
    </source>
</reference>
<keyword evidence="1" id="KW-0479">Metal-binding</keyword>
<dbReference type="GeneID" id="104748937"/>
<protein>
    <submittedName>
        <fullName evidence="5">Uncharacterized protein LOC104748937</fullName>
    </submittedName>
</protein>
<accession>A0ABM1R1B4</accession>
<keyword evidence="1" id="KW-0862">Zinc</keyword>
<evidence type="ECO:0000256" key="1">
    <source>
        <dbReference type="PROSITE-ProRule" id="PRU00047"/>
    </source>
</evidence>
<name>A0ABM1R1B4_CAMSA</name>
<keyword evidence="4" id="KW-1185">Reference proteome</keyword>
<evidence type="ECO:0000259" key="3">
    <source>
        <dbReference type="PROSITE" id="PS50158"/>
    </source>
</evidence>
<dbReference type="SUPFAM" id="SSF57756">
    <property type="entry name" value="Retrovirus zinc finger-like domains"/>
    <property type="match status" value="1"/>
</dbReference>
<feature type="domain" description="CCHC-type" evidence="3">
    <location>
        <begin position="119"/>
        <end position="132"/>
    </location>
</feature>
<sequence>MVEDYISISLGSFQSLRAFGAPSSVVDSSSDSSATPSIVSSTYAYTPLIDGDDLLDLDFGDLPDPPLVVPKFIIPSPDTPITMTWKDTPPALGLGTDLLVDVIPVDETVSAPGAHVPYCFFCGRIGHYLLDCQFYTPYAPSCNIYLICGVRGNYSSTCPTLRVDTPTRAQTPTPPPFHATGPDFVH</sequence>